<reference evidence="12" key="1">
    <citation type="submission" date="2020-11" db="EMBL/GenBank/DDBJ databases">
        <authorList>
            <person name="Tran Van P."/>
        </authorList>
    </citation>
    <scope>NUCLEOTIDE SEQUENCE</scope>
</reference>
<evidence type="ECO:0000256" key="5">
    <source>
        <dbReference type="ARBA" id="ARBA00022692"/>
    </source>
</evidence>
<dbReference type="GO" id="GO:0006890">
    <property type="term" value="P:retrograde vesicle-mediated transport, Golgi to endoplasmic reticulum"/>
    <property type="evidence" value="ECO:0007669"/>
    <property type="project" value="TreeGrafter"/>
</dbReference>
<gene>
    <name evidence="12" type="ORF">CTOB1V02_LOCUS1814</name>
</gene>
<keyword evidence="10" id="KW-0472">Membrane</keyword>
<keyword evidence="4" id="KW-0813">Transport</keyword>
<evidence type="ECO:0000256" key="9">
    <source>
        <dbReference type="ARBA" id="ARBA00022989"/>
    </source>
</evidence>
<keyword evidence="6" id="KW-0256">Endoplasmic reticulum</keyword>
<dbReference type="GO" id="GO:0005484">
    <property type="term" value="F:SNAP receptor activity"/>
    <property type="evidence" value="ECO:0007669"/>
    <property type="project" value="TreeGrafter"/>
</dbReference>
<accession>A0A7R8W313</accession>
<evidence type="ECO:0000256" key="3">
    <source>
        <dbReference type="ARBA" id="ARBA00015843"/>
    </source>
</evidence>
<keyword evidence="7" id="KW-0931">ER-Golgi transport</keyword>
<dbReference type="OrthoDB" id="4506189at2759"/>
<dbReference type="CDD" id="cd15860">
    <property type="entry name" value="SNARE_USE1"/>
    <property type="match status" value="1"/>
</dbReference>
<evidence type="ECO:0000256" key="7">
    <source>
        <dbReference type="ARBA" id="ARBA00022892"/>
    </source>
</evidence>
<dbReference type="InterPro" id="IPR019150">
    <property type="entry name" value="Vesicle_transport_protein_Use1"/>
</dbReference>
<dbReference type="EMBL" id="OB660263">
    <property type="protein sequence ID" value="CAD7223837.1"/>
    <property type="molecule type" value="Genomic_DNA"/>
</dbReference>
<protein>
    <recommendedName>
        <fullName evidence="3">Vesicle transport protein USE1</fullName>
    </recommendedName>
    <alternativeName>
        <fullName evidence="11">USE1-like protein</fullName>
    </alternativeName>
</protein>
<keyword evidence="8" id="KW-0653">Protein transport</keyword>
<evidence type="ECO:0000256" key="11">
    <source>
        <dbReference type="ARBA" id="ARBA00032711"/>
    </source>
</evidence>
<name>A0A7R8W313_9CRUS</name>
<sequence>MKYVPPGSRAPSIGLRARRGGPPSATLQADREVNEVKEHSRHHERLTDEMLTLTKSLKEQSLVANQLVKKDIKVGVVSMIDFKLEDLRFVSLTQQNLLADKNQERLQVEANRLSEFKDRACKCWVYLVLICVCATFVAIPALNSDTKIESSLEQGHHGLYVRHTARQLLLSSNGSIYSSVSKAIPALNSDTKIESSLEQGHHGLYTGSDDEKAQQGSQPAAHFVAERAEEVRSDEIGDGGRQECCPVLPWRGVHRVHHPQRKTGLEHRNAHVRKRMFKVFLGTNEDLRPSPNARTARIKKGAVFPTNSYMNPPKGGPMRTPRASPPRAIPIAFPRSLSSGYRSANIPIPARSQGY</sequence>
<evidence type="ECO:0000256" key="6">
    <source>
        <dbReference type="ARBA" id="ARBA00022824"/>
    </source>
</evidence>
<comment type="similarity">
    <text evidence="2">Belongs to the USE1 family.</text>
</comment>
<dbReference type="GO" id="GO:0031201">
    <property type="term" value="C:SNARE complex"/>
    <property type="evidence" value="ECO:0007669"/>
    <property type="project" value="TreeGrafter"/>
</dbReference>
<dbReference type="GO" id="GO:0005789">
    <property type="term" value="C:endoplasmic reticulum membrane"/>
    <property type="evidence" value="ECO:0007669"/>
    <property type="project" value="UniProtKB-SubCell"/>
</dbReference>
<evidence type="ECO:0000256" key="2">
    <source>
        <dbReference type="ARBA" id="ARBA00007891"/>
    </source>
</evidence>
<dbReference type="Pfam" id="PF09753">
    <property type="entry name" value="Use1"/>
    <property type="match status" value="1"/>
</dbReference>
<dbReference type="AlphaFoldDB" id="A0A7R8W313"/>
<evidence type="ECO:0000256" key="1">
    <source>
        <dbReference type="ARBA" id="ARBA00004163"/>
    </source>
</evidence>
<dbReference type="PANTHER" id="PTHR13050:SF7">
    <property type="entry name" value="VESICLE TRANSPORT PROTEIN USE1"/>
    <property type="match status" value="1"/>
</dbReference>
<evidence type="ECO:0000256" key="4">
    <source>
        <dbReference type="ARBA" id="ARBA00022448"/>
    </source>
</evidence>
<evidence type="ECO:0000313" key="12">
    <source>
        <dbReference type="EMBL" id="CAD7223837.1"/>
    </source>
</evidence>
<evidence type="ECO:0000256" key="10">
    <source>
        <dbReference type="ARBA" id="ARBA00023136"/>
    </source>
</evidence>
<organism evidence="12">
    <name type="scientific">Cyprideis torosa</name>
    <dbReference type="NCBI Taxonomy" id="163714"/>
    <lineage>
        <taxon>Eukaryota</taxon>
        <taxon>Metazoa</taxon>
        <taxon>Ecdysozoa</taxon>
        <taxon>Arthropoda</taxon>
        <taxon>Crustacea</taxon>
        <taxon>Oligostraca</taxon>
        <taxon>Ostracoda</taxon>
        <taxon>Podocopa</taxon>
        <taxon>Podocopida</taxon>
        <taxon>Cytherocopina</taxon>
        <taxon>Cytheroidea</taxon>
        <taxon>Cytherideidae</taxon>
        <taxon>Cyprideis</taxon>
    </lineage>
</organism>
<dbReference type="GO" id="GO:0015031">
    <property type="term" value="P:protein transport"/>
    <property type="evidence" value="ECO:0007669"/>
    <property type="project" value="UniProtKB-KW"/>
</dbReference>
<dbReference type="PANTHER" id="PTHR13050">
    <property type="entry name" value="USE1-LIKE PROTEIN"/>
    <property type="match status" value="1"/>
</dbReference>
<keyword evidence="9" id="KW-1133">Transmembrane helix</keyword>
<keyword evidence="5" id="KW-0812">Transmembrane</keyword>
<evidence type="ECO:0000256" key="8">
    <source>
        <dbReference type="ARBA" id="ARBA00022927"/>
    </source>
</evidence>
<proteinExistence type="inferred from homology"/>
<comment type="subcellular location">
    <subcellularLocation>
        <location evidence="1">Endoplasmic reticulum membrane</location>
        <topology evidence="1">Single-pass type IV membrane protein</topology>
    </subcellularLocation>
</comment>